<dbReference type="Proteomes" id="UP001596053">
    <property type="component" value="Unassembled WGS sequence"/>
</dbReference>
<reference evidence="3" key="1">
    <citation type="journal article" date="2019" name="Int. J. Syst. Evol. Microbiol.">
        <title>The Global Catalogue of Microorganisms (GCM) 10K type strain sequencing project: providing services to taxonomists for standard genome sequencing and annotation.</title>
        <authorList>
            <consortium name="The Broad Institute Genomics Platform"/>
            <consortium name="The Broad Institute Genome Sequencing Center for Infectious Disease"/>
            <person name="Wu L."/>
            <person name="Ma J."/>
        </authorList>
    </citation>
    <scope>NUCLEOTIDE SEQUENCE [LARGE SCALE GENOMIC DNA]</scope>
    <source>
        <strain evidence="3">NCAIM B.01391</strain>
    </source>
</reference>
<gene>
    <name evidence="2" type="ORF">ACFPOB_26140</name>
</gene>
<name>A0ABW0J0B7_9HYPH</name>
<organism evidence="2 3">
    <name type="scientific">Bosea eneae</name>
    <dbReference type="NCBI Taxonomy" id="151454"/>
    <lineage>
        <taxon>Bacteria</taxon>
        <taxon>Pseudomonadati</taxon>
        <taxon>Pseudomonadota</taxon>
        <taxon>Alphaproteobacteria</taxon>
        <taxon>Hyphomicrobiales</taxon>
        <taxon>Boseaceae</taxon>
        <taxon>Bosea</taxon>
    </lineage>
</organism>
<protein>
    <submittedName>
        <fullName evidence="2">Phage portal protein</fullName>
    </submittedName>
</protein>
<dbReference type="InterPro" id="IPR006427">
    <property type="entry name" value="Portal_HK97"/>
</dbReference>
<proteinExistence type="predicted"/>
<evidence type="ECO:0000256" key="1">
    <source>
        <dbReference type="SAM" id="MobiDB-lite"/>
    </source>
</evidence>
<keyword evidence="3" id="KW-1185">Reference proteome</keyword>
<comment type="caution">
    <text evidence="2">The sequence shown here is derived from an EMBL/GenBank/DDBJ whole genome shotgun (WGS) entry which is preliminary data.</text>
</comment>
<accession>A0ABW0J0B7</accession>
<evidence type="ECO:0000313" key="3">
    <source>
        <dbReference type="Proteomes" id="UP001596053"/>
    </source>
</evidence>
<dbReference type="RefSeq" id="WP_377801228.1">
    <property type="nucleotide sequence ID" value="NZ_JBHSLW010000056.1"/>
</dbReference>
<feature type="compositionally biased region" description="Polar residues" evidence="1">
    <location>
        <begin position="404"/>
        <end position="418"/>
    </location>
</feature>
<dbReference type="EMBL" id="JBHSLW010000056">
    <property type="protein sequence ID" value="MFC5423034.1"/>
    <property type="molecule type" value="Genomic_DNA"/>
</dbReference>
<sequence length="418" mass="46081">MSKKRAKSSKKTPEIVNQTPAPLIVRGSELWNDLTGALAGGLPVPTERTALQISAVYACTALISGAISAMPVHIYKQAATGERDRLPNDDLWWVLNEQWVPRWSAALAWEYVVASYLLHGDGFAKIIRNRYADIVGLLPIHPNRVTVGVTPDAMRLVYAVEADPTVLGFKAEREILDQDDMLHVAGFGFDGVRGLSMLRNGLRMAGSVALATQDYAARFFANSARPDFMLTADGNVSPEGVDSLRKQLDERFTGSQNAHRPMILTNGLKPTVISLPLDDLQLLQLRQFQIEDIARIFGVPPFMIGHTEKTTSWGSGVESMGAGFVKFTLRAHLNKFENEINRKFFRTASRVAAFDTTELERADTKSLFEAFRIALGRAGEPGFMTTEEVRERLNLKRKPDGTLNAGTTNEPVAQPAAQ</sequence>
<feature type="region of interest" description="Disordered" evidence="1">
    <location>
        <begin position="396"/>
        <end position="418"/>
    </location>
</feature>
<evidence type="ECO:0000313" key="2">
    <source>
        <dbReference type="EMBL" id="MFC5423034.1"/>
    </source>
</evidence>
<dbReference type="NCBIfam" id="TIGR01537">
    <property type="entry name" value="portal_HK97"/>
    <property type="match status" value="1"/>
</dbReference>
<dbReference type="InterPro" id="IPR006944">
    <property type="entry name" value="Phage/GTA_portal"/>
</dbReference>
<dbReference type="Pfam" id="PF04860">
    <property type="entry name" value="Phage_portal"/>
    <property type="match status" value="1"/>
</dbReference>